<dbReference type="EMBL" id="JBJVNI010000043">
    <property type="protein sequence ID" value="MFM9615886.1"/>
    <property type="molecule type" value="Genomic_DNA"/>
</dbReference>
<dbReference type="RefSeq" id="WP_240554217.1">
    <property type="nucleotide sequence ID" value="NZ_JBJVNI010000043.1"/>
</dbReference>
<reference evidence="1 2" key="1">
    <citation type="submission" date="2024-12" db="EMBL/GenBank/DDBJ databases">
        <title>Forecasting of Potato common scab and diversities of Pathogenic streptomyces spp. in china.</title>
        <authorList>
            <person name="Handique U."/>
            <person name="Wu J."/>
        </authorList>
    </citation>
    <scope>NUCLEOTIDE SEQUENCE [LARGE SCALE GENOMIC DNA]</scope>
    <source>
        <strain evidence="1 2">ZRIMU1530</strain>
    </source>
</reference>
<organism evidence="1 2">
    <name type="scientific">Streptomyces niveiscabiei</name>
    <dbReference type="NCBI Taxonomy" id="164115"/>
    <lineage>
        <taxon>Bacteria</taxon>
        <taxon>Bacillati</taxon>
        <taxon>Actinomycetota</taxon>
        <taxon>Actinomycetes</taxon>
        <taxon>Kitasatosporales</taxon>
        <taxon>Streptomycetaceae</taxon>
        <taxon>Streptomyces</taxon>
    </lineage>
</organism>
<gene>
    <name evidence="1" type="ORF">ACKI18_45315</name>
</gene>
<sequence>MFVTGAALFSLSGCVVPSDAVAGISVGADGKLIGVMLVCGHHIDGATLYIDSEEAVMERKVGKWIADRPLGPGLVTWPLETPAAGWGGKGLSAPLLGRFTYVLYGWTKDNSWSAVGVSFNVRDRIPPGQVRYEKEDSAVTVSLEEFEATACR</sequence>
<comment type="caution">
    <text evidence="1">The sequence shown here is derived from an EMBL/GenBank/DDBJ whole genome shotgun (WGS) entry which is preliminary data.</text>
</comment>
<dbReference type="Proteomes" id="UP001631957">
    <property type="component" value="Unassembled WGS sequence"/>
</dbReference>
<proteinExistence type="predicted"/>
<evidence type="ECO:0000313" key="1">
    <source>
        <dbReference type="EMBL" id="MFM9615886.1"/>
    </source>
</evidence>
<keyword evidence="2" id="KW-1185">Reference proteome</keyword>
<protein>
    <recommendedName>
        <fullName evidence="3">Lipoprotein</fullName>
    </recommendedName>
</protein>
<accession>A0ABW9I7Q6</accession>
<evidence type="ECO:0000313" key="2">
    <source>
        <dbReference type="Proteomes" id="UP001631957"/>
    </source>
</evidence>
<evidence type="ECO:0008006" key="3">
    <source>
        <dbReference type="Google" id="ProtNLM"/>
    </source>
</evidence>
<name>A0ABW9I7Q6_9ACTN</name>